<dbReference type="Pfam" id="PF05920">
    <property type="entry name" value="Homeobox_KN"/>
    <property type="match status" value="1"/>
</dbReference>
<dbReference type="Proteomes" id="UP000694523">
    <property type="component" value="Unplaced"/>
</dbReference>
<dbReference type="SUPFAM" id="SSF46689">
    <property type="entry name" value="Homeodomain-like"/>
    <property type="match status" value="1"/>
</dbReference>
<evidence type="ECO:0000256" key="2">
    <source>
        <dbReference type="ARBA" id="ARBA00008446"/>
    </source>
</evidence>
<evidence type="ECO:0000313" key="9">
    <source>
        <dbReference type="Ensembl" id="ENSNMLP00000013965.1"/>
    </source>
</evidence>
<comment type="similarity">
    <text evidence="2">Belongs to the TALE/IRO homeobox family.</text>
</comment>
<proteinExistence type="inferred from homology"/>
<dbReference type="PROSITE" id="PS50071">
    <property type="entry name" value="HOMEOBOX_2"/>
    <property type="match status" value="1"/>
</dbReference>
<dbReference type="CDD" id="cd00086">
    <property type="entry name" value="homeodomain"/>
    <property type="match status" value="1"/>
</dbReference>
<name>A0A8C6T383_9GOBI</name>
<organism evidence="9 10">
    <name type="scientific">Neogobius melanostomus</name>
    <name type="common">round goby</name>
    <dbReference type="NCBI Taxonomy" id="47308"/>
    <lineage>
        <taxon>Eukaryota</taxon>
        <taxon>Metazoa</taxon>
        <taxon>Chordata</taxon>
        <taxon>Craniata</taxon>
        <taxon>Vertebrata</taxon>
        <taxon>Euteleostomi</taxon>
        <taxon>Actinopterygii</taxon>
        <taxon>Neopterygii</taxon>
        <taxon>Teleostei</taxon>
        <taxon>Neoteleostei</taxon>
        <taxon>Acanthomorphata</taxon>
        <taxon>Gobiaria</taxon>
        <taxon>Gobiiformes</taxon>
        <taxon>Gobioidei</taxon>
        <taxon>Gobiidae</taxon>
        <taxon>Benthophilinae</taxon>
        <taxon>Neogobiini</taxon>
        <taxon>Neogobius</taxon>
    </lineage>
</organism>
<evidence type="ECO:0000313" key="10">
    <source>
        <dbReference type="Proteomes" id="UP000694523"/>
    </source>
</evidence>
<dbReference type="FunFam" id="1.10.10.60:FF:000003">
    <property type="entry name" value="Iroquois-class homeobox protein IRX"/>
    <property type="match status" value="1"/>
</dbReference>
<evidence type="ECO:0000256" key="6">
    <source>
        <dbReference type="PROSITE-ProRule" id="PRU00108"/>
    </source>
</evidence>
<reference evidence="9" key="1">
    <citation type="submission" date="2025-08" db="UniProtKB">
        <authorList>
            <consortium name="Ensembl"/>
        </authorList>
    </citation>
    <scope>IDENTIFICATION</scope>
</reference>
<keyword evidence="10" id="KW-1185">Reference proteome</keyword>
<evidence type="ECO:0000259" key="8">
    <source>
        <dbReference type="PROSITE" id="PS50071"/>
    </source>
</evidence>
<feature type="DNA-binding region" description="Homeobox" evidence="6">
    <location>
        <begin position="155"/>
        <end position="217"/>
    </location>
</feature>
<protein>
    <submittedName>
        <fullName evidence="9">Iroquois homeobox 6a</fullName>
    </submittedName>
</protein>
<dbReference type="GO" id="GO:0030182">
    <property type="term" value="P:neuron differentiation"/>
    <property type="evidence" value="ECO:0007669"/>
    <property type="project" value="TreeGrafter"/>
</dbReference>
<dbReference type="GO" id="GO:0000978">
    <property type="term" value="F:RNA polymerase II cis-regulatory region sequence-specific DNA binding"/>
    <property type="evidence" value="ECO:0007669"/>
    <property type="project" value="TreeGrafter"/>
</dbReference>
<sequence length="452" mass="49402">MSFSQFGYPYNATSQFFVSANPSTTCCDSISRSVSDGTGASQTAAAASAAAAAAASFCCPSYDNRLLSSRTELNTALGVYSSPYAAAAAASQNYANYFPYSTDPSIYSSLNPQYDIKDSTGTLHSGIAQTAAYYPYDHSLGQYQYDRYGTVDFNGTARRKNATRETTSTLKTWLYEHRKNPYPTKGEKIMLAIITKMTLTQVSTWFANARRRLKKENKMTWSPKNKAGDDRKDELKENDHDCEKDLQLSDLDDMDDEDCDKLDSDCEKGHEDNSDLQQAMTISGTLQKRDCSSELHLSLPNSFHTAPMGTLSHFESSDKPRIWSLARTAASGVILSPQHPQPQPGSELRTGASCQLQSTRLPVSPAGQCAGIRGLHEKFSVTLKVYGSGSYSHKGIHLHCSSYAGLTDTYPYATTIEGFPGGKSETPSPDLSQACATLADDKVTAFRPVMKR</sequence>
<evidence type="ECO:0000256" key="1">
    <source>
        <dbReference type="ARBA" id="ARBA00004123"/>
    </source>
</evidence>
<evidence type="ECO:0000256" key="4">
    <source>
        <dbReference type="ARBA" id="ARBA00023155"/>
    </source>
</evidence>
<dbReference type="GO" id="GO:0048468">
    <property type="term" value="P:cell development"/>
    <property type="evidence" value="ECO:0007669"/>
    <property type="project" value="TreeGrafter"/>
</dbReference>
<feature type="compositionally biased region" description="Basic and acidic residues" evidence="7">
    <location>
        <begin position="226"/>
        <end position="241"/>
    </location>
</feature>
<comment type="subcellular location">
    <subcellularLocation>
        <location evidence="1 6">Nucleus</location>
    </subcellularLocation>
</comment>
<feature type="region of interest" description="Disordered" evidence="7">
    <location>
        <begin position="253"/>
        <end position="274"/>
    </location>
</feature>
<dbReference type="InterPro" id="IPR009057">
    <property type="entry name" value="Homeodomain-like_sf"/>
</dbReference>
<dbReference type="InterPro" id="IPR008422">
    <property type="entry name" value="KN_HD"/>
</dbReference>
<keyword evidence="3 6" id="KW-0238">DNA-binding</keyword>
<dbReference type="InterPro" id="IPR017970">
    <property type="entry name" value="Homeobox_CS"/>
</dbReference>
<accession>A0A8C6T383</accession>
<evidence type="ECO:0000256" key="5">
    <source>
        <dbReference type="ARBA" id="ARBA00023242"/>
    </source>
</evidence>
<feature type="region of interest" description="Disordered" evidence="7">
    <location>
        <begin position="216"/>
        <end position="241"/>
    </location>
</feature>
<feature type="domain" description="Homeobox" evidence="8">
    <location>
        <begin position="153"/>
        <end position="216"/>
    </location>
</feature>
<keyword evidence="5 6" id="KW-0539">Nucleus</keyword>
<dbReference type="AlphaFoldDB" id="A0A8C6T383"/>
<reference evidence="9" key="2">
    <citation type="submission" date="2025-09" db="UniProtKB">
        <authorList>
            <consortium name="Ensembl"/>
        </authorList>
    </citation>
    <scope>IDENTIFICATION</scope>
</reference>
<dbReference type="GO" id="GO:0000981">
    <property type="term" value="F:DNA-binding transcription factor activity, RNA polymerase II-specific"/>
    <property type="evidence" value="ECO:0007669"/>
    <property type="project" value="InterPro"/>
</dbReference>
<dbReference type="PROSITE" id="PS00027">
    <property type="entry name" value="HOMEOBOX_1"/>
    <property type="match status" value="1"/>
</dbReference>
<dbReference type="GO" id="GO:0005634">
    <property type="term" value="C:nucleus"/>
    <property type="evidence" value="ECO:0007669"/>
    <property type="project" value="UniProtKB-SubCell"/>
</dbReference>
<evidence type="ECO:0000256" key="3">
    <source>
        <dbReference type="ARBA" id="ARBA00023125"/>
    </source>
</evidence>
<feature type="compositionally biased region" description="Basic and acidic residues" evidence="7">
    <location>
        <begin position="261"/>
        <end position="273"/>
    </location>
</feature>
<dbReference type="Ensembl" id="ENSNMLT00000015712.1">
    <property type="protein sequence ID" value="ENSNMLP00000013965.1"/>
    <property type="gene ID" value="ENSNMLG00000009354.1"/>
</dbReference>
<dbReference type="PANTHER" id="PTHR11211">
    <property type="entry name" value="IROQUOIS-CLASS HOMEODOMAIN PROTEIN IRX"/>
    <property type="match status" value="1"/>
</dbReference>
<dbReference type="Gene3D" id="1.10.10.60">
    <property type="entry name" value="Homeodomain-like"/>
    <property type="match status" value="1"/>
</dbReference>
<dbReference type="InterPro" id="IPR001356">
    <property type="entry name" value="HD"/>
</dbReference>
<dbReference type="PANTHER" id="PTHR11211:SF47">
    <property type="entry name" value="IROQUOIS HOMEOBOX PROTEIN 6A"/>
    <property type="match status" value="1"/>
</dbReference>
<keyword evidence="4 6" id="KW-0371">Homeobox</keyword>
<dbReference type="SMART" id="SM00389">
    <property type="entry name" value="HOX"/>
    <property type="match status" value="1"/>
</dbReference>
<evidence type="ECO:0000256" key="7">
    <source>
        <dbReference type="SAM" id="MobiDB-lite"/>
    </source>
</evidence>